<dbReference type="InterPro" id="IPR026954">
    <property type="entry name" value="PknH-like_Extracell"/>
</dbReference>
<dbReference type="RefSeq" id="WP_083010454.1">
    <property type="nucleotide sequence ID" value="NZ_CP060015.1"/>
</dbReference>
<accession>A0ABX3ST10</accession>
<evidence type="ECO:0000259" key="1">
    <source>
        <dbReference type="Pfam" id="PF14032"/>
    </source>
</evidence>
<gene>
    <name evidence="2" type="ORF">BST29_10535</name>
</gene>
<dbReference type="InterPro" id="IPR038232">
    <property type="entry name" value="PknH-like_Extracell_sf"/>
</dbReference>
<keyword evidence="3" id="KW-1185">Reference proteome</keyword>
<evidence type="ECO:0000313" key="3">
    <source>
        <dbReference type="Proteomes" id="UP000243140"/>
    </source>
</evidence>
<name>A0ABX3ST10_MYCMA</name>
<comment type="caution">
    <text evidence="2">The sequence shown here is derived from an EMBL/GenBank/DDBJ whole genome shotgun (WGS) entry which is preliminary data.</text>
</comment>
<organism evidence="2 3">
    <name type="scientific">Mycobacterium malmoense</name>
    <dbReference type="NCBI Taxonomy" id="1780"/>
    <lineage>
        <taxon>Bacteria</taxon>
        <taxon>Bacillati</taxon>
        <taxon>Actinomycetota</taxon>
        <taxon>Actinomycetes</taxon>
        <taxon>Mycobacteriales</taxon>
        <taxon>Mycobacteriaceae</taxon>
        <taxon>Mycobacterium</taxon>
    </lineage>
</organism>
<proteinExistence type="predicted"/>
<dbReference type="EMBL" id="MVHV01000008">
    <property type="protein sequence ID" value="ORA83289.1"/>
    <property type="molecule type" value="Genomic_DNA"/>
</dbReference>
<sequence length="251" mass="26555">MIATSVKAPLGAATARHRIACVLFAAAGLCLMLTGCTVSTIGRPAAAPDLGHWQPPPILSSRLGNLLLSESDVNVVGGTTAMALRRPISEMSHSDGLGTNRNCLDAYSPIEAAVYQDSNWVAVQGQLLDNVHSRVDAHMHALVQAVVGFRDADAAQQFFSRAEPRWSACANRTLTITQPDQDPVSWALGELVTSDTALTIMQTLDGVDGFACQRAMGVRNNIIIDALWCGFDTTNQAGEVVTKIAAAVSQA</sequence>
<dbReference type="Pfam" id="PF14032">
    <property type="entry name" value="PknH_C"/>
    <property type="match status" value="1"/>
</dbReference>
<dbReference type="Gene3D" id="3.40.1000.70">
    <property type="entry name" value="PknH-like extracellular domain"/>
    <property type="match status" value="1"/>
</dbReference>
<evidence type="ECO:0000313" key="2">
    <source>
        <dbReference type="EMBL" id="ORA83289.1"/>
    </source>
</evidence>
<feature type="domain" description="PknH-like extracellular" evidence="1">
    <location>
        <begin position="61"/>
        <end position="246"/>
    </location>
</feature>
<reference evidence="2 3" key="1">
    <citation type="submission" date="2017-02" db="EMBL/GenBank/DDBJ databases">
        <title>The new phylogeny of genus Mycobacterium.</title>
        <authorList>
            <person name="Tortoli E."/>
            <person name="Trovato A."/>
            <person name="Cirillo D.M."/>
        </authorList>
    </citation>
    <scope>NUCLEOTIDE SEQUENCE [LARGE SCALE GENOMIC DNA]</scope>
    <source>
        <strain evidence="2 3">IP1130001</strain>
    </source>
</reference>
<dbReference type="Proteomes" id="UP000243140">
    <property type="component" value="Unassembled WGS sequence"/>
</dbReference>
<protein>
    <recommendedName>
        <fullName evidence="1">PknH-like extracellular domain-containing protein</fullName>
    </recommendedName>
</protein>